<dbReference type="Proteomes" id="UP000036356">
    <property type="component" value="Unassembled WGS sequence"/>
</dbReference>
<keyword evidence="2" id="KW-0233">DNA recombination</keyword>
<dbReference type="GO" id="GO:0003677">
    <property type="term" value="F:DNA binding"/>
    <property type="evidence" value="ECO:0007669"/>
    <property type="project" value="UniProtKB-KW"/>
</dbReference>
<keyword evidence="1" id="KW-0238">DNA-binding</keyword>
<dbReference type="STRING" id="476652.DEAC_c43090"/>
<sequence>MGAYGYVRISRDEDGSKESISSQKDVIKDFADELGIELIDIIEDNDISGYSYSRPGINRIIKLIDDGVLDVLVAKDLSRIGRHNAKTLLFIEELEDKGVSLRLKSGNMDENMRGIQTWYNELYVRDISRKTKDALRTKQKNGEIHSPHFGYRKDPANKGKCIIDEEAADTVRLIFNLYLHGYGVNKIAKHLNEQKIPTPCSRKNALYGYHGKPEWQYKHIWHAESVKRILKNDVYIGVVRRGVTKRPKIRSNKLIKIAEDEQFVLEGAIPAIINKVVFEAVNATFTKRVINGVKAKSGAIYKYTGVVKCGKCGKNLVTVSQVRSYGRKKCYICSTYQRYGKAYCTGHSISHDGLDRIVMEQVESLYQSGLVKMDNLCKSIDQRQELNKDANKQIDKLQMAHQAKKTEIKNYSKQLAQGLINEELFREMTQESTKELERLEQQLSETKNLKEVRDHEKAKLAKALDVLRDTINRKELTHTDIVTLIDKIIVHERKHGRKSKLDIAVEWNIPFLVINEESVG</sequence>
<dbReference type="PATRIC" id="fig|476652.3.peg.4566"/>
<feature type="domain" description="Resolvase/invertase-type recombinase catalytic" evidence="4">
    <location>
        <begin position="2"/>
        <end position="155"/>
    </location>
</feature>
<name>A0A0J1FK02_9FIRM</name>
<dbReference type="Gene3D" id="3.90.1750.20">
    <property type="entry name" value="Putative Large Serine Recombinase, Chain B, Domain 2"/>
    <property type="match status" value="1"/>
</dbReference>
<dbReference type="GO" id="GO:0000150">
    <property type="term" value="F:DNA strand exchange activity"/>
    <property type="evidence" value="ECO:0007669"/>
    <property type="project" value="InterPro"/>
</dbReference>
<dbReference type="Pfam" id="PF13408">
    <property type="entry name" value="Zn_ribbon_recom"/>
    <property type="match status" value="1"/>
</dbReference>
<dbReference type="SMART" id="SM00857">
    <property type="entry name" value="Resolvase"/>
    <property type="match status" value="1"/>
</dbReference>
<reference evidence="6 7" key="1">
    <citation type="submission" date="2015-06" db="EMBL/GenBank/DDBJ databases">
        <title>Draft genome of the moderately acidophilic sulfate reducer Candidatus Desulfosporosinus acididurans strain M1.</title>
        <authorList>
            <person name="Poehlein A."/>
            <person name="Petzsch P."/>
            <person name="Johnson B.D."/>
            <person name="Schloemann M."/>
            <person name="Daniel R."/>
            <person name="Muehling M."/>
        </authorList>
    </citation>
    <scope>NUCLEOTIDE SEQUENCE [LARGE SCALE GENOMIC DNA]</scope>
    <source>
        <strain evidence="6 7">M1</strain>
    </source>
</reference>
<evidence type="ECO:0000256" key="3">
    <source>
        <dbReference type="SAM" id="Coils"/>
    </source>
</evidence>
<evidence type="ECO:0000256" key="2">
    <source>
        <dbReference type="ARBA" id="ARBA00023172"/>
    </source>
</evidence>
<evidence type="ECO:0000259" key="5">
    <source>
        <dbReference type="PROSITE" id="PS51737"/>
    </source>
</evidence>
<feature type="domain" description="Recombinase" evidence="5">
    <location>
        <begin position="148"/>
        <end position="291"/>
    </location>
</feature>
<gene>
    <name evidence="6" type="ORF">DEAC_c43090</name>
</gene>
<dbReference type="InterPro" id="IPR036162">
    <property type="entry name" value="Resolvase-like_N_sf"/>
</dbReference>
<evidence type="ECO:0000256" key="1">
    <source>
        <dbReference type="ARBA" id="ARBA00023125"/>
    </source>
</evidence>
<proteinExistence type="predicted"/>
<organism evidence="6 7">
    <name type="scientific">Desulfosporosinus acididurans</name>
    <dbReference type="NCBI Taxonomy" id="476652"/>
    <lineage>
        <taxon>Bacteria</taxon>
        <taxon>Bacillati</taxon>
        <taxon>Bacillota</taxon>
        <taxon>Clostridia</taxon>
        <taxon>Eubacteriales</taxon>
        <taxon>Desulfitobacteriaceae</taxon>
        <taxon>Desulfosporosinus</taxon>
    </lineage>
</organism>
<evidence type="ECO:0000313" key="6">
    <source>
        <dbReference type="EMBL" id="KLU63780.1"/>
    </source>
</evidence>
<dbReference type="Pfam" id="PF07508">
    <property type="entry name" value="Recombinase"/>
    <property type="match status" value="1"/>
</dbReference>
<comment type="caution">
    <text evidence="6">The sequence shown here is derived from an EMBL/GenBank/DDBJ whole genome shotgun (WGS) entry which is preliminary data.</text>
</comment>
<dbReference type="AlphaFoldDB" id="A0A0J1FK02"/>
<dbReference type="InterPro" id="IPR050639">
    <property type="entry name" value="SSR_resolvase"/>
</dbReference>
<dbReference type="PANTHER" id="PTHR30461">
    <property type="entry name" value="DNA-INVERTASE FROM LAMBDOID PROPHAGE"/>
    <property type="match status" value="1"/>
</dbReference>
<protein>
    <recommendedName>
        <fullName evidence="8">Recombinase</fullName>
    </recommendedName>
</protein>
<evidence type="ECO:0000313" key="7">
    <source>
        <dbReference type="Proteomes" id="UP000036356"/>
    </source>
</evidence>
<dbReference type="SUPFAM" id="SSF53041">
    <property type="entry name" value="Resolvase-like"/>
    <property type="match status" value="1"/>
</dbReference>
<evidence type="ECO:0000259" key="4">
    <source>
        <dbReference type="PROSITE" id="PS51736"/>
    </source>
</evidence>
<keyword evidence="3" id="KW-0175">Coiled coil</keyword>
<keyword evidence="7" id="KW-1185">Reference proteome</keyword>
<dbReference type="InterPro" id="IPR011109">
    <property type="entry name" value="DNA_bind_recombinase_dom"/>
</dbReference>
<dbReference type="InterPro" id="IPR025827">
    <property type="entry name" value="Zn_ribbon_recom_dom"/>
</dbReference>
<dbReference type="InterPro" id="IPR006119">
    <property type="entry name" value="Resolv_N"/>
</dbReference>
<dbReference type="EMBL" id="LDZY01000026">
    <property type="protein sequence ID" value="KLU63780.1"/>
    <property type="molecule type" value="Genomic_DNA"/>
</dbReference>
<dbReference type="Gene3D" id="3.40.50.1390">
    <property type="entry name" value="Resolvase, N-terminal catalytic domain"/>
    <property type="match status" value="1"/>
</dbReference>
<dbReference type="InterPro" id="IPR038109">
    <property type="entry name" value="DNA_bind_recomb_sf"/>
</dbReference>
<evidence type="ECO:0008006" key="8">
    <source>
        <dbReference type="Google" id="ProtNLM"/>
    </source>
</evidence>
<accession>A0A0J1FK02</accession>
<dbReference type="PROSITE" id="PS51737">
    <property type="entry name" value="RECOMBINASE_DNA_BIND"/>
    <property type="match status" value="1"/>
</dbReference>
<dbReference type="Pfam" id="PF00239">
    <property type="entry name" value="Resolvase"/>
    <property type="match status" value="1"/>
</dbReference>
<feature type="coiled-coil region" evidence="3">
    <location>
        <begin position="380"/>
        <end position="456"/>
    </location>
</feature>
<dbReference type="PANTHER" id="PTHR30461:SF2">
    <property type="entry name" value="SERINE RECOMBINASE PINE-RELATED"/>
    <property type="match status" value="1"/>
</dbReference>
<dbReference type="PROSITE" id="PS51736">
    <property type="entry name" value="RECOMBINASES_3"/>
    <property type="match status" value="1"/>
</dbReference>